<dbReference type="InterPro" id="IPR036770">
    <property type="entry name" value="Ankyrin_rpt-contain_sf"/>
</dbReference>
<dbReference type="InParanoid" id="A2E8I7"/>
<dbReference type="InterPro" id="IPR020683">
    <property type="entry name" value="DUF3447"/>
</dbReference>
<dbReference type="EMBL" id="DS113327">
    <property type="protein sequence ID" value="EAY11024.1"/>
    <property type="molecule type" value="Genomic_DNA"/>
</dbReference>
<name>A2E8I7_TRIV3</name>
<dbReference type="Pfam" id="PF11929">
    <property type="entry name" value="DUF3447"/>
    <property type="match status" value="1"/>
</dbReference>
<dbReference type="KEGG" id="tva:4768963"/>
<dbReference type="PANTHER" id="PTHR24182">
    <property type="entry name" value="ANKYRIN REPEAT AND SOCS BOX CONTAINING 4"/>
    <property type="match status" value="1"/>
</dbReference>
<dbReference type="AlphaFoldDB" id="A2E8I7"/>
<dbReference type="SUPFAM" id="SSF48403">
    <property type="entry name" value="Ankyrin repeat"/>
    <property type="match status" value="1"/>
</dbReference>
<sequence>MSNQDIHPNNYSELSSIFKDYINLYNTLYQLKTENEEELNSIYKMIKTKFIDSMKYRTKTIIKDISNIIQYNNRYAKSYLSLIKHISDDYHVKEVSNIRRILNSLFYKEYAIKLDNSYDMEELCSENLEIHTENTIYRAIMKNNLERFIQFTELDGFDKNQTLKSEIYPYYHKGYSLLEICCYHGSVDCFKLLRTKFNSEITQKCLEFSFLGGNPEIISECLKYLTPKEYYMKCAIISHNIDFVTFLMNEYNIEIDLNYC</sequence>
<dbReference type="OrthoDB" id="10683141at2759"/>
<organism evidence="2 3">
    <name type="scientific">Trichomonas vaginalis (strain ATCC PRA-98 / G3)</name>
    <dbReference type="NCBI Taxonomy" id="412133"/>
    <lineage>
        <taxon>Eukaryota</taxon>
        <taxon>Metamonada</taxon>
        <taxon>Parabasalia</taxon>
        <taxon>Trichomonadida</taxon>
        <taxon>Trichomonadidae</taxon>
        <taxon>Trichomonas</taxon>
    </lineage>
</organism>
<reference evidence="2" key="1">
    <citation type="submission" date="2006-10" db="EMBL/GenBank/DDBJ databases">
        <authorList>
            <person name="Amadeo P."/>
            <person name="Zhao Q."/>
            <person name="Wortman J."/>
            <person name="Fraser-Liggett C."/>
            <person name="Carlton J."/>
        </authorList>
    </citation>
    <scope>NUCLEOTIDE SEQUENCE</scope>
    <source>
        <strain evidence="2">G3</strain>
    </source>
</reference>
<dbReference type="Proteomes" id="UP000001542">
    <property type="component" value="Unassembled WGS sequence"/>
</dbReference>
<dbReference type="SMR" id="A2E8I7"/>
<evidence type="ECO:0000313" key="2">
    <source>
        <dbReference type="EMBL" id="EAY11024.1"/>
    </source>
</evidence>
<accession>A2E8I7</accession>
<dbReference type="VEuPathDB" id="TrichDB:TVAGG3_0358810"/>
<reference evidence="2" key="2">
    <citation type="journal article" date="2007" name="Science">
        <title>Draft genome sequence of the sexually transmitted pathogen Trichomonas vaginalis.</title>
        <authorList>
            <person name="Carlton J.M."/>
            <person name="Hirt R.P."/>
            <person name="Silva J.C."/>
            <person name="Delcher A.L."/>
            <person name="Schatz M."/>
            <person name="Zhao Q."/>
            <person name="Wortman J.R."/>
            <person name="Bidwell S.L."/>
            <person name="Alsmark U.C.M."/>
            <person name="Besteiro S."/>
            <person name="Sicheritz-Ponten T."/>
            <person name="Noel C.J."/>
            <person name="Dacks J.B."/>
            <person name="Foster P.G."/>
            <person name="Simillion C."/>
            <person name="Van de Peer Y."/>
            <person name="Miranda-Saavedra D."/>
            <person name="Barton G.J."/>
            <person name="Westrop G.D."/>
            <person name="Mueller S."/>
            <person name="Dessi D."/>
            <person name="Fiori P.L."/>
            <person name="Ren Q."/>
            <person name="Paulsen I."/>
            <person name="Zhang H."/>
            <person name="Bastida-Corcuera F.D."/>
            <person name="Simoes-Barbosa A."/>
            <person name="Brown M.T."/>
            <person name="Hayes R.D."/>
            <person name="Mukherjee M."/>
            <person name="Okumura C.Y."/>
            <person name="Schneider R."/>
            <person name="Smith A.J."/>
            <person name="Vanacova S."/>
            <person name="Villalvazo M."/>
            <person name="Haas B.J."/>
            <person name="Pertea M."/>
            <person name="Feldblyum T.V."/>
            <person name="Utterback T.R."/>
            <person name="Shu C.L."/>
            <person name="Osoegawa K."/>
            <person name="de Jong P.J."/>
            <person name="Hrdy I."/>
            <person name="Horvathova L."/>
            <person name="Zubacova Z."/>
            <person name="Dolezal P."/>
            <person name="Malik S.B."/>
            <person name="Logsdon J.M. Jr."/>
            <person name="Henze K."/>
            <person name="Gupta A."/>
            <person name="Wang C.C."/>
            <person name="Dunne R.L."/>
            <person name="Upcroft J.A."/>
            <person name="Upcroft P."/>
            <person name="White O."/>
            <person name="Salzberg S.L."/>
            <person name="Tang P."/>
            <person name="Chiu C.-H."/>
            <person name="Lee Y.-S."/>
            <person name="Embley T.M."/>
            <person name="Coombs G.H."/>
            <person name="Mottram J.C."/>
            <person name="Tachezy J."/>
            <person name="Fraser-Liggett C.M."/>
            <person name="Johnson P.J."/>
        </authorList>
    </citation>
    <scope>NUCLEOTIDE SEQUENCE [LARGE SCALE GENOMIC DNA]</scope>
    <source>
        <strain evidence="2">G3</strain>
    </source>
</reference>
<feature type="domain" description="DUF3447" evidence="1">
    <location>
        <begin position="197"/>
        <end position="260"/>
    </location>
</feature>
<keyword evidence="3" id="KW-1185">Reference proteome</keyword>
<dbReference type="VEuPathDB" id="TrichDB:TVAG_410240"/>
<dbReference type="PANTHER" id="PTHR24182:SF13">
    <property type="entry name" value="LD18443P"/>
    <property type="match status" value="1"/>
</dbReference>
<evidence type="ECO:0000313" key="3">
    <source>
        <dbReference type="Proteomes" id="UP000001542"/>
    </source>
</evidence>
<evidence type="ECO:0000259" key="1">
    <source>
        <dbReference type="Pfam" id="PF11929"/>
    </source>
</evidence>
<protein>
    <recommendedName>
        <fullName evidence="1">DUF3447 domain-containing protein</fullName>
    </recommendedName>
</protein>
<dbReference type="eggNOG" id="ENOG502SBM3">
    <property type="taxonomic scope" value="Eukaryota"/>
</dbReference>
<dbReference type="RefSeq" id="XP_001323247.1">
    <property type="nucleotide sequence ID" value="XM_001323212.1"/>
</dbReference>
<gene>
    <name evidence="2" type="ORF">TVAG_410240</name>
</gene>
<proteinExistence type="predicted"/>